<dbReference type="InterPro" id="IPR041370">
    <property type="entry name" value="Mlase_EEF1AKMT1/ZCCHC4"/>
</dbReference>
<dbReference type="PANTHER" id="PTHR13200">
    <property type="entry name" value="EEF1A LYSINE METHYLTRANSFERASE 1"/>
    <property type="match status" value="1"/>
</dbReference>
<name>D2V2X0_NAEGR</name>
<evidence type="ECO:0000256" key="4">
    <source>
        <dbReference type="ARBA" id="ARBA00022679"/>
    </source>
</evidence>
<keyword evidence="4" id="KW-0808">Transferase</keyword>
<gene>
    <name evidence="5" type="ORF">NAEGRDRAFT_63146</name>
</gene>
<protein>
    <submittedName>
        <fullName evidence="5">Predicted protein</fullName>
    </submittedName>
</protein>
<comment type="subcellular location">
    <subcellularLocation>
        <location evidence="1">Cytoplasm</location>
    </subcellularLocation>
</comment>
<dbReference type="PANTHER" id="PTHR13200:SF1">
    <property type="entry name" value="NUCLEIC ACID BINDING PROTEIN"/>
    <property type="match status" value="1"/>
</dbReference>
<dbReference type="Proteomes" id="UP000006671">
    <property type="component" value="Unassembled WGS sequence"/>
</dbReference>
<dbReference type="GO" id="GO:0016279">
    <property type="term" value="F:protein-lysine N-methyltransferase activity"/>
    <property type="evidence" value="ECO:0007669"/>
    <property type="project" value="InterPro"/>
</dbReference>
<keyword evidence="2" id="KW-0963">Cytoplasm</keyword>
<dbReference type="InterPro" id="IPR029063">
    <property type="entry name" value="SAM-dependent_MTases_sf"/>
</dbReference>
<organism evidence="6">
    <name type="scientific">Naegleria gruberi</name>
    <name type="common">Amoeba</name>
    <dbReference type="NCBI Taxonomy" id="5762"/>
    <lineage>
        <taxon>Eukaryota</taxon>
        <taxon>Discoba</taxon>
        <taxon>Heterolobosea</taxon>
        <taxon>Tetramitia</taxon>
        <taxon>Eutetramitia</taxon>
        <taxon>Vahlkampfiidae</taxon>
        <taxon>Naegleria</taxon>
    </lineage>
</organism>
<accession>D2V2X0</accession>
<dbReference type="Pfam" id="PF10237">
    <property type="entry name" value="N6-adenineMlase"/>
    <property type="match status" value="1"/>
</dbReference>
<sequence length="189" mass="22213">MSTTTNNRFLNRNPEKSEYNQYWYSKDTIGTFVKVIEDHLREDPSNRAVFMSTPSVYFSLSADLQKQAKLFEFDKKWEKDQGFVFWDFNQPEVFSEELNESCTIALIDPPFITREVWEKYATCALKVLKPNGKLICSTISENEVMMDELLKVKPVIYQPSIPHLVYQYNLYTNFNHDALSCVNDELVNY</sequence>
<evidence type="ECO:0000256" key="1">
    <source>
        <dbReference type="ARBA" id="ARBA00004496"/>
    </source>
</evidence>
<dbReference type="EMBL" id="GG738849">
    <property type="protein sequence ID" value="EFC48969.1"/>
    <property type="molecule type" value="Genomic_DNA"/>
</dbReference>
<dbReference type="InterPro" id="IPR019369">
    <property type="entry name" value="Efm5/EEF1AKMT1"/>
</dbReference>
<reference evidence="5 6" key="1">
    <citation type="journal article" date="2010" name="Cell">
        <title>The genome of Naegleria gruberi illuminates early eukaryotic versatility.</title>
        <authorList>
            <person name="Fritz-Laylin L.K."/>
            <person name="Prochnik S.E."/>
            <person name="Ginger M.L."/>
            <person name="Dacks J.B."/>
            <person name="Carpenter M.L."/>
            <person name="Field M.C."/>
            <person name="Kuo A."/>
            <person name="Paredez A."/>
            <person name="Chapman J."/>
            <person name="Pham J."/>
            <person name="Shu S."/>
            <person name="Neupane R."/>
            <person name="Cipriano M."/>
            <person name="Mancuso J."/>
            <person name="Tu H."/>
            <person name="Salamov A."/>
            <person name="Lindquist E."/>
            <person name="Shapiro H."/>
            <person name="Lucas S."/>
            <person name="Grigoriev I.V."/>
            <person name="Cande W.Z."/>
            <person name="Fulton C."/>
            <person name="Rokhsar D.S."/>
            <person name="Dawson S.C."/>
        </authorList>
    </citation>
    <scope>NUCLEOTIDE SEQUENCE [LARGE SCALE GENOMIC DNA]</scope>
    <source>
        <strain evidence="5 6">NEG-M</strain>
    </source>
</reference>
<evidence type="ECO:0000313" key="5">
    <source>
        <dbReference type="EMBL" id="EFC48969.1"/>
    </source>
</evidence>
<dbReference type="Gene3D" id="3.40.50.150">
    <property type="entry name" value="Vaccinia Virus protein VP39"/>
    <property type="match status" value="1"/>
</dbReference>
<dbReference type="GeneID" id="8855125"/>
<proteinExistence type="predicted"/>
<dbReference type="eggNOG" id="KOG3350">
    <property type="taxonomic scope" value="Eukaryota"/>
</dbReference>
<dbReference type="RefSeq" id="XP_002681713.1">
    <property type="nucleotide sequence ID" value="XM_002681667.1"/>
</dbReference>
<dbReference type="AlphaFoldDB" id="D2V2X0"/>
<dbReference type="STRING" id="5762.D2V2X0"/>
<dbReference type="OMA" id="TIYIFEY"/>
<dbReference type="SUPFAM" id="SSF53335">
    <property type="entry name" value="S-adenosyl-L-methionine-dependent methyltransferases"/>
    <property type="match status" value="1"/>
</dbReference>
<keyword evidence="3" id="KW-0489">Methyltransferase</keyword>
<evidence type="ECO:0000256" key="2">
    <source>
        <dbReference type="ARBA" id="ARBA00022490"/>
    </source>
</evidence>
<dbReference type="GO" id="GO:0032259">
    <property type="term" value="P:methylation"/>
    <property type="evidence" value="ECO:0007669"/>
    <property type="project" value="UniProtKB-KW"/>
</dbReference>
<evidence type="ECO:0000256" key="3">
    <source>
        <dbReference type="ARBA" id="ARBA00022603"/>
    </source>
</evidence>
<keyword evidence="6" id="KW-1185">Reference proteome</keyword>
<dbReference type="KEGG" id="ngr:NAEGRDRAFT_63146"/>
<dbReference type="OrthoDB" id="206354at2759"/>
<evidence type="ECO:0000313" key="6">
    <source>
        <dbReference type="Proteomes" id="UP000006671"/>
    </source>
</evidence>
<dbReference type="GO" id="GO:0005737">
    <property type="term" value="C:cytoplasm"/>
    <property type="evidence" value="ECO:0007669"/>
    <property type="project" value="UniProtKB-SubCell"/>
</dbReference>
<dbReference type="VEuPathDB" id="AmoebaDB:NAEGRDRAFT_63146"/>
<dbReference type="InParanoid" id="D2V2X0"/>